<keyword evidence="7" id="KW-1133">Transmembrane helix</keyword>
<dbReference type="PANTHER" id="PTHR33078">
    <property type="entry name" value="PROTEIN YCF2-RELATED"/>
    <property type="match status" value="1"/>
</dbReference>
<dbReference type="Pfam" id="PF05695">
    <property type="entry name" value="Ycf2"/>
    <property type="match status" value="1"/>
</dbReference>
<gene>
    <name evidence="9" type="ORF">Gotri_021984</name>
</gene>
<dbReference type="GO" id="GO:0005524">
    <property type="term" value="F:ATP binding"/>
    <property type="evidence" value="ECO:0007669"/>
    <property type="project" value="UniProtKB-KW"/>
</dbReference>
<sequence length="53" mass="6416">MFRRFLYLIGFLLVVVGYLVRTYLLFVSWAYSELQAKFEKIKSLMILSYMIKL</sequence>
<evidence type="ECO:0000256" key="7">
    <source>
        <dbReference type="SAM" id="Phobius"/>
    </source>
</evidence>
<dbReference type="EMBL" id="JABEZW010000002">
    <property type="protein sequence ID" value="MBA0759045.1"/>
    <property type="molecule type" value="Genomic_DNA"/>
</dbReference>
<dbReference type="InterPro" id="IPR056777">
    <property type="entry name" value="Ycf2_N"/>
</dbReference>
<evidence type="ECO:0000313" key="9">
    <source>
        <dbReference type="EMBL" id="MBA0759045.1"/>
    </source>
</evidence>
<comment type="subcellular location">
    <subcellularLocation>
        <location evidence="2">Plastid</location>
    </subcellularLocation>
</comment>
<feature type="transmembrane region" description="Helical" evidence="7">
    <location>
        <begin position="6"/>
        <end position="31"/>
    </location>
</feature>
<feature type="domain" description="Ycf2 N-terminal" evidence="8">
    <location>
        <begin position="3"/>
        <end position="53"/>
    </location>
</feature>
<keyword evidence="10" id="KW-1185">Reference proteome</keyword>
<protein>
    <recommendedName>
        <fullName evidence="8">Ycf2 N-terminal domain-containing protein</fullName>
    </recommendedName>
</protein>
<comment type="function">
    <text evidence="1">Probable ATPase of unknown function. Its presence in a non-photosynthetic plant (Epifagus virginiana) and experiments in tobacco indicate that it has an essential function which is probably not related to photosynthesis.</text>
</comment>
<keyword evidence="7" id="KW-0812">Transmembrane</keyword>
<comment type="similarity">
    <text evidence="3">Belongs to the Ycf2 family.</text>
</comment>
<evidence type="ECO:0000256" key="1">
    <source>
        <dbReference type="ARBA" id="ARBA00002329"/>
    </source>
</evidence>
<evidence type="ECO:0000313" key="10">
    <source>
        <dbReference type="Proteomes" id="UP000593568"/>
    </source>
</evidence>
<dbReference type="GO" id="GO:0009536">
    <property type="term" value="C:plastid"/>
    <property type="evidence" value="ECO:0007669"/>
    <property type="project" value="UniProtKB-SubCell"/>
</dbReference>
<dbReference type="PANTHER" id="PTHR33078:SF100">
    <property type="entry name" value="PROTEIN YCF2"/>
    <property type="match status" value="1"/>
</dbReference>
<organism evidence="9 10">
    <name type="scientific">Gossypium trilobum</name>
    <dbReference type="NCBI Taxonomy" id="34281"/>
    <lineage>
        <taxon>Eukaryota</taxon>
        <taxon>Viridiplantae</taxon>
        <taxon>Streptophyta</taxon>
        <taxon>Embryophyta</taxon>
        <taxon>Tracheophyta</taxon>
        <taxon>Spermatophyta</taxon>
        <taxon>Magnoliopsida</taxon>
        <taxon>eudicotyledons</taxon>
        <taxon>Gunneridae</taxon>
        <taxon>Pentapetalae</taxon>
        <taxon>rosids</taxon>
        <taxon>malvids</taxon>
        <taxon>Malvales</taxon>
        <taxon>Malvaceae</taxon>
        <taxon>Malvoideae</taxon>
        <taxon>Gossypium</taxon>
    </lineage>
</organism>
<evidence type="ECO:0000256" key="2">
    <source>
        <dbReference type="ARBA" id="ARBA00004474"/>
    </source>
</evidence>
<dbReference type="AlphaFoldDB" id="A0A7J9DF05"/>
<keyword evidence="7" id="KW-0472">Membrane</keyword>
<evidence type="ECO:0000256" key="4">
    <source>
        <dbReference type="ARBA" id="ARBA00022640"/>
    </source>
</evidence>
<evidence type="ECO:0000256" key="5">
    <source>
        <dbReference type="ARBA" id="ARBA00022741"/>
    </source>
</evidence>
<keyword evidence="6" id="KW-0067">ATP-binding</keyword>
<reference evidence="9 10" key="1">
    <citation type="journal article" date="2019" name="Genome Biol. Evol.">
        <title>Insights into the evolution of the New World diploid cottons (Gossypium, subgenus Houzingenia) based on genome sequencing.</title>
        <authorList>
            <person name="Grover C.E."/>
            <person name="Arick M.A. 2nd"/>
            <person name="Thrash A."/>
            <person name="Conover J.L."/>
            <person name="Sanders W.S."/>
            <person name="Peterson D.G."/>
            <person name="Frelichowski J.E."/>
            <person name="Scheffler J.A."/>
            <person name="Scheffler B.E."/>
            <person name="Wendel J.F."/>
        </authorList>
    </citation>
    <scope>NUCLEOTIDE SEQUENCE [LARGE SCALE GENOMIC DNA]</scope>
    <source>
        <strain evidence="9">8</strain>
        <tissue evidence="9">Leaf</tissue>
    </source>
</reference>
<evidence type="ECO:0000256" key="3">
    <source>
        <dbReference type="ARBA" id="ARBA00009361"/>
    </source>
</evidence>
<proteinExistence type="inferred from homology"/>
<keyword evidence="5" id="KW-0547">Nucleotide-binding</keyword>
<name>A0A7J9DF05_9ROSI</name>
<accession>A0A7J9DF05</accession>
<evidence type="ECO:0000259" key="8">
    <source>
        <dbReference type="Pfam" id="PF05695"/>
    </source>
</evidence>
<evidence type="ECO:0000256" key="6">
    <source>
        <dbReference type="ARBA" id="ARBA00022840"/>
    </source>
</evidence>
<keyword evidence="4" id="KW-0934">Plastid</keyword>
<dbReference type="Proteomes" id="UP000593568">
    <property type="component" value="Unassembled WGS sequence"/>
</dbReference>
<comment type="caution">
    <text evidence="9">The sequence shown here is derived from an EMBL/GenBank/DDBJ whole genome shotgun (WGS) entry which is preliminary data.</text>
</comment>